<sequence>MRYLTELICQLYRLTDHHKLTAATFKNLADIKLVEPTADADTILQLENIFSEYSLRYIDRDLAEILSNIITTDKNHSLDFDFNKIQSLTASKSFGCGWNKVINGSWFKNLYSWGEGMYPAKNLKAENISDWEDNIWHIEHEGFNLRDPINVKYYSWLDRYVALNSGGSHHAAMVVYQSVRDKLEYKREAVIEQLSINSNTVEILGQNYYSFIFQIKHPSNKTENYTSEYEFTDALKDFGLNRHTTLKPVNYVSNIKLAFIPKDALKTNSETFRNWFYSAISYGKIISLPDYLKNPAHYHTYHYSHELDSITLGNPSRKYKLRGDS</sequence>
<dbReference type="AlphaFoldDB" id="A0A142CMN7"/>
<keyword evidence="1" id="KW-0614">Plasmid</keyword>
<protein>
    <submittedName>
        <fullName evidence="1">Uncharacterized protein</fullName>
    </submittedName>
</protein>
<name>A0A142CMN7_SHIDY</name>
<accession>A0A142CMN7</accession>
<dbReference type="RefSeq" id="WP_073559672.1">
    <property type="nucleotide sequence ID" value="NZ_KT754163.1"/>
</dbReference>
<dbReference type="Pfam" id="PF20390">
    <property type="entry name" value="DUF6685"/>
    <property type="match status" value="1"/>
</dbReference>
<dbReference type="EMBL" id="KT754163">
    <property type="protein sequence ID" value="AMQ11832.1"/>
    <property type="molecule type" value="Genomic_DNA"/>
</dbReference>
<organism evidence="1">
    <name type="scientific">Shigella dysenteriae 1</name>
    <dbReference type="NCBI Taxonomy" id="984897"/>
    <lineage>
        <taxon>Bacteria</taxon>
        <taxon>Pseudomonadati</taxon>
        <taxon>Pseudomonadota</taxon>
        <taxon>Gammaproteobacteria</taxon>
        <taxon>Enterobacterales</taxon>
        <taxon>Enterobacteriaceae</taxon>
        <taxon>Shigella</taxon>
    </lineage>
</organism>
<dbReference type="InterPro" id="IPR046507">
    <property type="entry name" value="DUF6685"/>
</dbReference>
<proteinExistence type="predicted"/>
<reference evidence="1" key="1">
    <citation type="journal article" date="2016" name="Nat. Microbiol.">
        <title>Global phylogeography and evolutionary history of Shigella dysenteriae type 1.</title>
        <authorList>
            <person name="Njamkepo E."/>
            <person name="Fawal N."/>
            <person name="Tran-Dien A."/>
            <person name="Hawkey J."/>
            <person name="Strockbine N."/>
            <person name="Jenkins C."/>
            <person name="Talukder K.A."/>
            <person name="Bercion R."/>
            <person name="Kuleshov K."/>
            <person name="Kolinska R."/>
            <person name="Russell J.E."/>
            <person name="Kaftyreva L."/>
            <person name="Accou-Demartin M."/>
            <person name="Karas A."/>
            <person name="Vandenberg O."/>
            <person name="Mather A.E."/>
            <person name="Mason C.J."/>
            <person name="Page A.J."/>
            <person name="Ramamurthy T."/>
            <person name="Bizet C."/>
            <person name="Gamian A."/>
            <person name="Carle I."/>
            <person name="Sow A.G."/>
            <person name="Bouchier C."/>
            <person name="Wester A.L."/>
            <person name="Lejay-Collin M."/>
            <person name="Fonkoua M.C."/>
            <person name="Hello S.L."/>
            <person name="Blaser M.J."/>
            <person name="Jernberg C."/>
            <person name="Ruckly C."/>
            <person name="Merens A."/>
            <person name="Page A.L."/>
            <person name="Aslett M."/>
            <person name="Roggentin P."/>
            <person name="Fruth A."/>
            <person name="Denamur E."/>
            <person name="Venkatesan M."/>
            <person name="Bercovier H."/>
            <person name="Bodhidatta L."/>
            <person name="Chiou C.S."/>
            <person name="Clermont D."/>
            <person name="Colonna B."/>
            <person name="Egorova S."/>
            <person name="Pazhani G.P."/>
            <person name="Ezernitchi A.V."/>
            <person name="Guigon G."/>
            <person name="Harris S.R."/>
            <person name="Izumiya H."/>
            <person name="Korzeniowska-Kowal A."/>
            <person name="Lutynska A."/>
            <person name="Gouali M."/>
            <person name="Grimont F."/>
            <person name="Langendorf C."/>
            <person name="Marejkova M."/>
            <person name="Peterson L.A."/>
            <person name="Perez-Perez G."/>
            <person name="Ngandjio A."/>
            <person name="Podkolzin A."/>
            <person name="Souche E."/>
            <person name="Makarova M."/>
            <person name="Shipulin G.A."/>
            <person name="Ye C."/>
            <person name="Zemlickova H."/>
            <person name="Herpay M."/>
            <person name="Grimont P.A."/>
            <person name="Parkhill J."/>
            <person name="Sansonetti P."/>
            <person name="Holt K.E."/>
            <person name="Brisse S."/>
            <person name="Thomson N.R."/>
            <person name="Weill F.X."/>
        </authorList>
    </citation>
    <scope>NUCLEOTIDE SEQUENCE</scope>
    <source>
        <strain evidence="1">A5468</strain>
        <plasmid evidence="1">pA5468</plasmid>
    </source>
</reference>
<evidence type="ECO:0000313" key="1">
    <source>
        <dbReference type="EMBL" id="AMQ11832.1"/>
    </source>
</evidence>
<geneLocation type="plasmid" evidence="1">
    <name>pA5468</name>
</geneLocation>